<evidence type="ECO:0000313" key="2">
    <source>
        <dbReference type="EMBL" id="PSB59503.1"/>
    </source>
</evidence>
<comment type="caution">
    <text evidence="2">The sequence shown here is derived from an EMBL/GenBank/DDBJ whole genome shotgun (WGS) entry which is preliminary data.</text>
</comment>
<reference evidence="2 3" key="1">
    <citation type="submission" date="2018-03" db="EMBL/GenBank/DDBJ databases">
        <title>The ancient ancestry and fast evolution of plastids.</title>
        <authorList>
            <person name="Moore K.R."/>
            <person name="Magnabosco C."/>
            <person name="Momper L."/>
            <person name="Gold D.A."/>
            <person name="Bosak T."/>
            <person name="Fournier G.P."/>
        </authorList>
    </citation>
    <scope>NUCLEOTIDE SEQUENCE [LARGE SCALE GENOMIC DNA]</scope>
    <source>
        <strain evidence="2 3">CCALA 037</strain>
    </source>
</reference>
<dbReference type="AlphaFoldDB" id="A0A2T1GNL5"/>
<evidence type="ECO:0000313" key="3">
    <source>
        <dbReference type="Proteomes" id="UP000238937"/>
    </source>
</evidence>
<dbReference type="PANTHER" id="PTHR35586:SF1">
    <property type="entry name" value="SLL1691 PROTEIN"/>
    <property type="match status" value="1"/>
</dbReference>
<evidence type="ECO:0000259" key="1">
    <source>
        <dbReference type="Pfam" id="PF14261"/>
    </source>
</evidence>
<gene>
    <name evidence="2" type="ORF">C7B77_00475</name>
</gene>
<sequence length="313" mass="36036">MSPYQDDNFSKAYTTALYQTKGTVSINVKVKSDENLEVDLLFVSDPNSQAWETESLGLFDELMQVHPIVFIEHYSGWLKPEHISRCLTRRDLYISGERREYQKRKEIFTDDRKPFTWMLTTGCSQEILESHWARADTELGAGIYRIAPAFGIGIVVIRELPETPATLWLRGLGKDKILTKAFANISELPVTKRERNDIVEVCIKHFKYLSEKSSASGLTQEEEDFMKTMEEIDTLYRAEMNRARLEGQLQGEREGELKGQQELVLRQLTRRVGNVSIELATKVRALPIERLEEFGEALLDFTCVEDAIAWFDL</sequence>
<dbReference type="Pfam" id="PF14261">
    <property type="entry name" value="DUF4351"/>
    <property type="match status" value="1"/>
</dbReference>
<dbReference type="Proteomes" id="UP000238937">
    <property type="component" value="Unassembled WGS sequence"/>
</dbReference>
<protein>
    <recommendedName>
        <fullName evidence="1">DUF4351 domain-containing protein</fullName>
    </recommendedName>
</protein>
<dbReference type="InterPro" id="IPR025587">
    <property type="entry name" value="DUF4351"/>
</dbReference>
<accession>A0A2T1GNL5</accession>
<dbReference type="PANTHER" id="PTHR35586">
    <property type="entry name" value="SLL1691 PROTEIN"/>
    <property type="match status" value="1"/>
</dbReference>
<organism evidence="2 3">
    <name type="scientific">Chamaesiphon polymorphus CCALA 037</name>
    <dbReference type="NCBI Taxonomy" id="2107692"/>
    <lineage>
        <taxon>Bacteria</taxon>
        <taxon>Bacillati</taxon>
        <taxon>Cyanobacteriota</taxon>
        <taxon>Cyanophyceae</taxon>
        <taxon>Gomontiellales</taxon>
        <taxon>Chamaesiphonaceae</taxon>
        <taxon>Chamaesiphon</taxon>
    </lineage>
</organism>
<dbReference type="EMBL" id="PVWO01000004">
    <property type="protein sequence ID" value="PSB59503.1"/>
    <property type="molecule type" value="Genomic_DNA"/>
</dbReference>
<proteinExistence type="predicted"/>
<name>A0A2T1GNL5_9CYAN</name>
<dbReference type="RefSeq" id="WP_106299357.1">
    <property type="nucleotide sequence ID" value="NZ_PVWO01000004.1"/>
</dbReference>
<dbReference type="OrthoDB" id="528329at2"/>
<keyword evidence="3" id="KW-1185">Reference proteome</keyword>
<feature type="domain" description="DUF4351" evidence="1">
    <location>
        <begin position="254"/>
        <end position="311"/>
    </location>
</feature>